<dbReference type="InterPro" id="IPR036236">
    <property type="entry name" value="Znf_C2H2_sf"/>
</dbReference>
<feature type="region of interest" description="Disordered" evidence="8">
    <location>
        <begin position="1"/>
        <end position="22"/>
    </location>
</feature>
<dbReference type="GO" id="GO:0000978">
    <property type="term" value="F:RNA polymerase II cis-regulatory region sequence-specific DNA binding"/>
    <property type="evidence" value="ECO:0007669"/>
    <property type="project" value="InterPro"/>
</dbReference>
<evidence type="ECO:0000313" key="11">
    <source>
        <dbReference type="Proteomes" id="UP001187682"/>
    </source>
</evidence>
<dbReference type="InterPro" id="IPR007219">
    <property type="entry name" value="XnlR_reg_dom"/>
</dbReference>
<dbReference type="InterPro" id="IPR013087">
    <property type="entry name" value="Znf_C2H2_type"/>
</dbReference>
<dbReference type="Proteomes" id="UP001187682">
    <property type="component" value="Unassembled WGS sequence"/>
</dbReference>
<keyword evidence="11" id="KW-1185">Reference proteome</keyword>
<accession>A0AAE8N7F4</accession>
<evidence type="ECO:0000256" key="5">
    <source>
        <dbReference type="ARBA" id="ARBA00022833"/>
    </source>
</evidence>
<organism evidence="10 11">
    <name type="scientific">Cephalotrichum gorgonifer</name>
    <dbReference type="NCBI Taxonomy" id="2041049"/>
    <lineage>
        <taxon>Eukaryota</taxon>
        <taxon>Fungi</taxon>
        <taxon>Dikarya</taxon>
        <taxon>Ascomycota</taxon>
        <taxon>Pezizomycotina</taxon>
        <taxon>Sordariomycetes</taxon>
        <taxon>Hypocreomycetidae</taxon>
        <taxon>Microascales</taxon>
        <taxon>Microascaceae</taxon>
        <taxon>Cephalotrichum</taxon>
    </lineage>
</organism>
<feature type="compositionally biased region" description="Polar residues" evidence="8">
    <location>
        <begin position="86"/>
        <end position="106"/>
    </location>
</feature>
<keyword evidence="2" id="KW-0479">Metal-binding</keyword>
<protein>
    <submittedName>
        <fullName evidence="10">Related to C2H2 zinc finger protein</fullName>
    </submittedName>
</protein>
<evidence type="ECO:0000256" key="4">
    <source>
        <dbReference type="ARBA" id="ARBA00022771"/>
    </source>
</evidence>
<evidence type="ECO:0000256" key="1">
    <source>
        <dbReference type="ARBA" id="ARBA00004123"/>
    </source>
</evidence>
<keyword evidence="6" id="KW-0539">Nucleus</keyword>
<feature type="region of interest" description="Disordered" evidence="8">
    <location>
        <begin position="473"/>
        <end position="499"/>
    </location>
</feature>
<feature type="compositionally biased region" description="Low complexity" evidence="8">
    <location>
        <begin position="865"/>
        <end position="874"/>
    </location>
</feature>
<gene>
    <name evidence="10" type="ORF">DNG_10326</name>
</gene>
<dbReference type="GO" id="GO:0005634">
    <property type="term" value="C:nucleus"/>
    <property type="evidence" value="ECO:0007669"/>
    <property type="project" value="UniProtKB-SubCell"/>
</dbReference>
<dbReference type="PROSITE" id="PS00028">
    <property type="entry name" value="ZINC_FINGER_C2H2_1"/>
    <property type="match status" value="2"/>
</dbReference>
<comment type="caution">
    <text evidence="10">The sequence shown here is derived from an EMBL/GenBank/DDBJ whole genome shotgun (WGS) entry which is preliminary data.</text>
</comment>
<dbReference type="EMBL" id="ONZQ02000022">
    <property type="protein sequence ID" value="SPO07631.1"/>
    <property type="molecule type" value="Genomic_DNA"/>
</dbReference>
<feature type="region of interest" description="Disordered" evidence="8">
    <location>
        <begin position="81"/>
        <end position="146"/>
    </location>
</feature>
<comment type="subcellular location">
    <subcellularLocation>
        <location evidence="1">Nucleus</location>
    </subcellularLocation>
</comment>
<dbReference type="AlphaFoldDB" id="A0AAE8N7F4"/>
<feature type="region of interest" description="Disordered" evidence="8">
    <location>
        <begin position="865"/>
        <end position="890"/>
    </location>
</feature>
<dbReference type="PANTHER" id="PTHR40626">
    <property type="entry name" value="MIP31509P"/>
    <property type="match status" value="1"/>
</dbReference>
<dbReference type="Pfam" id="PF04082">
    <property type="entry name" value="Fungal_trans"/>
    <property type="match status" value="1"/>
</dbReference>
<dbReference type="SMART" id="SM00355">
    <property type="entry name" value="ZnF_C2H2"/>
    <property type="match status" value="2"/>
</dbReference>
<evidence type="ECO:0000259" key="9">
    <source>
        <dbReference type="PROSITE" id="PS50157"/>
    </source>
</evidence>
<dbReference type="InterPro" id="IPR051059">
    <property type="entry name" value="VerF-like"/>
</dbReference>
<keyword evidence="3" id="KW-0677">Repeat</keyword>
<dbReference type="GO" id="GO:0006351">
    <property type="term" value="P:DNA-templated transcription"/>
    <property type="evidence" value="ECO:0007669"/>
    <property type="project" value="InterPro"/>
</dbReference>
<dbReference type="GO" id="GO:0000981">
    <property type="term" value="F:DNA-binding transcription factor activity, RNA polymerase II-specific"/>
    <property type="evidence" value="ECO:0007669"/>
    <property type="project" value="InterPro"/>
</dbReference>
<dbReference type="Gene3D" id="3.30.160.60">
    <property type="entry name" value="Classic Zinc Finger"/>
    <property type="match status" value="1"/>
</dbReference>
<sequence length="969" mass="107382">MADVGPSPISLASGRRRSRRARPIGRRFQCSYSGCGRLYSRAEHVERHELNHAPKELFLCPVEGCTLSFVRRDLYLRHKTRHEQQAESPNHQFHATPPLSASTSAPDHTRDETTSAIPPQLDTFGVPPETNGIGDTTIPQSQPYNGVSSRFMPAPSHSGDVPDTPRWSYAQQAPVTLPLPAAGNAATNPLAPFGSQTELPNTVLECEPMGPSPSSTEELTAWLFGGQTDVQGQPIFSDLGLNAEPYMDGGFQNFQMDHPVHIQSSTTANNINTNQSDYSTTGRSTSENADLSNGGLTAERWLQLRTLIIEKLMDSGYDSEDELQRDLNTDEEAEDAVSAASMQAYLDAYWKFFHEYLPILHPATFSPETAHSYLVVGVLILGSSMLARQRGSAGPALKSANVIAWNLRGRVLTHADAGPPSRLWVLQTLLLLEVYDKLLGTSALHERALVYYPTTLNLMRRSSTLFGRQVSRVRPGAHRRRAAEGEEGGSTTASRVRPDSEMSVGFFAPRRPSTPPPEIWWEQWIMQEAIRRAAFAAFVLDITHSVMFGHPQTLVFHEIHLYLPCDRILWSSRSAGEVGAVESSLYANGVKPISFLDGLRKMVRCEPCRTNPFGSLILLSGLLSIIGHMQQRDLLTSSLNNNLESDSAPEKWQPKLSKALMWWKKEYDGHLKDLRGAVLDWQKYALTGESRRGWGCDVASGLISYHLGHISIYITMPELGVSTGASTILGRPVSPFEKRTIRDKVKHWAASPGSVDAVYHALELIRFILFPTPLVRGKANDPQQAQGSWETADDGDIAQNYEASYDKLPNRSWALYFATMVLWAYGFNKDGPLEPFPYELGYPPDSTTSYESRNAIHSRCQNSIENVSSQSSVSENDETQPGLSSPPRTLESLRYQDMQVYLKTMTPPSVASPQELGRHLQGLDSGRNRVIGLLGMVDHALSGADWELLDEARQRLRSSAAMLKFEGVN</sequence>
<evidence type="ECO:0000256" key="3">
    <source>
        <dbReference type="ARBA" id="ARBA00022737"/>
    </source>
</evidence>
<dbReference type="GO" id="GO:0000785">
    <property type="term" value="C:chromatin"/>
    <property type="evidence" value="ECO:0007669"/>
    <property type="project" value="TreeGrafter"/>
</dbReference>
<evidence type="ECO:0000256" key="6">
    <source>
        <dbReference type="ARBA" id="ARBA00023242"/>
    </source>
</evidence>
<feature type="domain" description="C2H2-type" evidence="9">
    <location>
        <begin position="28"/>
        <end position="57"/>
    </location>
</feature>
<evidence type="ECO:0000256" key="7">
    <source>
        <dbReference type="PROSITE-ProRule" id="PRU00042"/>
    </source>
</evidence>
<keyword evidence="4 7" id="KW-0863">Zinc-finger</keyword>
<dbReference type="PROSITE" id="PS50157">
    <property type="entry name" value="ZINC_FINGER_C2H2_2"/>
    <property type="match status" value="1"/>
</dbReference>
<dbReference type="GO" id="GO:0008270">
    <property type="term" value="F:zinc ion binding"/>
    <property type="evidence" value="ECO:0007669"/>
    <property type="project" value="UniProtKB-KW"/>
</dbReference>
<reference evidence="10" key="1">
    <citation type="submission" date="2018-03" db="EMBL/GenBank/DDBJ databases">
        <authorList>
            <person name="Guldener U."/>
        </authorList>
    </citation>
    <scope>NUCLEOTIDE SEQUENCE</scope>
</reference>
<dbReference type="SUPFAM" id="SSF57667">
    <property type="entry name" value="beta-beta-alpha zinc fingers"/>
    <property type="match status" value="1"/>
</dbReference>
<feature type="compositionally biased region" description="Polar residues" evidence="8">
    <location>
        <begin position="133"/>
        <end position="146"/>
    </location>
</feature>
<evidence type="ECO:0000313" key="10">
    <source>
        <dbReference type="EMBL" id="SPO07631.1"/>
    </source>
</evidence>
<feature type="region of interest" description="Disordered" evidence="8">
    <location>
        <begin position="266"/>
        <end position="292"/>
    </location>
</feature>
<evidence type="ECO:0000256" key="2">
    <source>
        <dbReference type="ARBA" id="ARBA00022723"/>
    </source>
</evidence>
<dbReference type="PANTHER" id="PTHR40626:SF11">
    <property type="entry name" value="ZINC FINGER PROTEIN YPR022C"/>
    <property type="match status" value="1"/>
</dbReference>
<name>A0AAE8N7F4_9PEZI</name>
<proteinExistence type="predicted"/>
<keyword evidence="5" id="KW-0862">Zinc</keyword>
<evidence type="ECO:0000256" key="8">
    <source>
        <dbReference type="SAM" id="MobiDB-lite"/>
    </source>
</evidence>